<proteinExistence type="predicted"/>
<reference evidence="2" key="1">
    <citation type="journal article" date="2014" name="Front. Microbiol.">
        <title>High frequency of phylogenetically diverse reductive dehalogenase-homologous genes in deep subseafloor sedimentary metagenomes.</title>
        <authorList>
            <person name="Kawai M."/>
            <person name="Futagami T."/>
            <person name="Toyoda A."/>
            <person name="Takaki Y."/>
            <person name="Nishi S."/>
            <person name="Hori S."/>
            <person name="Arai W."/>
            <person name="Tsubouchi T."/>
            <person name="Morono Y."/>
            <person name="Uchiyama I."/>
            <person name="Ito T."/>
            <person name="Fujiyama A."/>
            <person name="Inagaki F."/>
            <person name="Takami H."/>
        </authorList>
    </citation>
    <scope>NUCLEOTIDE SEQUENCE</scope>
    <source>
        <strain evidence="2">Expedition CK06-06</strain>
    </source>
</reference>
<dbReference type="AlphaFoldDB" id="X0Y384"/>
<sequence length="141" mass="15801">AFAKDPLIIRTSTVYGLDEQHKSFPLRVVQLLKDNQTVYAPENTVTPTYVEDVVSIAIQRIKDTGIIHASGPESCTKLDFARRIAEVFSDELPQGYRENIERADFLAKRPKKGGLVFTHNTTYHCITRGLKALKDELAGVI</sequence>
<dbReference type="SUPFAM" id="SSF51735">
    <property type="entry name" value="NAD(P)-binding Rossmann-fold domains"/>
    <property type="match status" value="1"/>
</dbReference>
<feature type="non-terminal residue" evidence="2">
    <location>
        <position position="1"/>
    </location>
</feature>
<dbReference type="Gene3D" id="3.90.25.10">
    <property type="entry name" value="UDP-galactose 4-epimerase, domain 1"/>
    <property type="match status" value="1"/>
</dbReference>
<evidence type="ECO:0000313" key="2">
    <source>
        <dbReference type="EMBL" id="GAG50170.1"/>
    </source>
</evidence>
<protein>
    <recommendedName>
        <fullName evidence="1">RmlD-like substrate binding domain-containing protein</fullName>
    </recommendedName>
</protein>
<dbReference type="Pfam" id="PF04321">
    <property type="entry name" value="RmlD_sub_bind"/>
    <property type="match status" value="1"/>
</dbReference>
<feature type="domain" description="RmlD-like substrate binding" evidence="1">
    <location>
        <begin position="5"/>
        <end position="118"/>
    </location>
</feature>
<gene>
    <name evidence="2" type="ORF">S01H1_75552</name>
</gene>
<evidence type="ECO:0000259" key="1">
    <source>
        <dbReference type="Pfam" id="PF04321"/>
    </source>
</evidence>
<organism evidence="2">
    <name type="scientific">marine sediment metagenome</name>
    <dbReference type="NCBI Taxonomy" id="412755"/>
    <lineage>
        <taxon>unclassified sequences</taxon>
        <taxon>metagenomes</taxon>
        <taxon>ecological metagenomes</taxon>
    </lineage>
</organism>
<dbReference type="EMBL" id="BARS01050636">
    <property type="protein sequence ID" value="GAG50170.1"/>
    <property type="molecule type" value="Genomic_DNA"/>
</dbReference>
<name>X0Y384_9ZZZZ</name>
<dbReference type="InterPro" id="IPR029903">
    <property type="entry name" value="RmlD-like-bd"/>
</dbReference>
<dbReference type="InterPro" id="IPR036291">
    <property type="entry name" value="NAD(P)-bd_dom_sf"/>
</dbReference>
<comment type="caution">
    <text evidence="2">The sequence shown here is derived from an EMBL/GenBank/DDBJ whole genome shotgun (WGS) entry which is preliminary data.</text>
</comment>
<accession>X0Y384</accession>
<dbReference type="Gene3D" id="3.40.50.720">
    <property type="entry name" value="NAD(P)-binding Rossmann-like Domain"/>
    <property type="match status" value="1"/>
</dbReference>